<dbReference type="EMBL" id="JAUJYN010000007">
    <property type="protein sequence ID" value="KAK1266244.1"/>
    <property type="molecule type" value="Genomic_DNA"/>
</dbReference>
<dbReference type="PANTHER" id="PTHR46274:SF6">
    <property type="entry name" value="TYR_PHOSPHATASE_2 DOMAIN-CONTAINING PROTEIN"/>
    <property type="match status" value="1"/>
</dbReference>
<protein>
    <submittedName>
        <fullName evidence="1">Dual specificity protein phosphatase DSP8</fullName>
    </submittedName>
</protein>
<name>A0AAV9APX6_ACOGR</name>
<dbReference type="Proteomes" id="UP001179952">
    <property type="component" value="Unassembled WGS sequence"/>
</dbReference>
<reference evidence="1" key="1">
    <citation type="journal article" date="2023" name="Nat. Commun.">
        <title>Diploid and tetraploid genomes of Acorus and the evolution of monocots.</title>
        <authorList>
            <person name="Ma L."/>
            <person name="Liu K.W."/>
            <person name="Li Z."/>
            <person name="Hsiao Y.Y."/>
            <person name="Qi Y."/>
            <person name="Fu T."/>
            <person name="Tang G.D."/>
            <person name="Zhang D."/>
            <person name="Sun W.H."/>
            <person name="Liu D.K."/>
            <person name="Li Y."/>
            <person name="Chen G.Z."/>
            <person name="Liu X.D."/>
            <person name="Liao X.Y."/>
            <person name="Jiang Y.T."/>
            <person name="Yu X."/>
            <person name="Hao Y."/>
            <person name="Huang J."/>
            <person name="Zhao X.W."/>
            <person name="Ke S."/>
            <person name="Chen Y.Y."/>
            <person name="Wu W.L."/>
            <person name="Hsu J.L."/>
            <person name="Lin Y.F."/>
            <person name="Huang M.D."/>
            <person name="Li C.Y."/>
            <person name="Huang L."/>
            <person name="Wang Z.W."/>
            <person name="Zhao X."/>
            <person name="Zhong W.Y."/>
            <person name="Peng D.H."/>
            <person name="Ahmad S."/>
            <person name="Lan S."/>
            <person name="Zhang J.S."/>
            <person name="Tsai W.C."/>
            <person name="Van de Peer Y."/>
            <person name="Liu Z.J."/>
        </authorList>
    </citation>
    <scope>NUCLEOTIDE SEQUENCE</scope>
    <source>
        <strain evidence="1">SCP</strain>
    </source>
</reference>
<dbReference type="InterPro" id="IPR029021">
    <property type="entry name" value="Prot-tyrosine_phosphatase-like"/>
</dbReference>
<organism evidence="1 2">
    <name type="scientific">Acorus gramineus</name>
    <name type="common">Dwarf sweet flag</name>
    <dbReference type="NCBI Taxonomy" id="55184"/>
    <lineage>
        <taxon>Eukaryota</taxon>
        <taxon>Viridiplantae</taxon>
        <taxon>Streptophyta</taxon>
        <taxon>Embryophyta</taxon>
        <taxon>Tracheophyta</taxon>
        <taxon>Spermatophyta</taxon>
        <taxon>Magnoliopsida</taxon>
        <taxon>Liliopsida</taxon>
        <taxon>Acoraceae</taxon>
        <taxon>Acorus</taxon>
    </lineage>
</organism>
<evidence type="ECO:0000313" key="1">
    <source>
        <dbReference type="EMBL" id="KAK1266244.1"/>
    </source>
</evidence>
<proteinExistence type="predicted"/>
<reference evidence="1" key="2">
    <citation type="submission" date="2023-06" db="EMBL/GenBank/DDBJ databases">
        <authorList>
            <person name="Ma L."/>
            <person name="Liu K.-W."/>
            <person name="Li Z."/>
            <person name="Hsiao Y.-Y."/>
            <person name="Qi Y."/>
            <person name="Fu T."/>
            <person name="Tang G."/>
            <person name="Zhang D."/>
            <person name="Sun W.-H."/>
            <person name="Liu D.-K."/>
            <person name="Li Y."/>
            <person name="Chen G.-Z."/>
            <person name="Liu X.-D."/>
            <person name="Liao X.-Y."/>
            <person name="Jiang Y.-T."/>
            <person name="Yu X."/>
            <person name="Hao Y."/>
            <person name="Huang J."/>
            <person name="Zhao X.-W."/>
            <person name="Ke S."/>
            <person name="Chen Y.-Y."/>
            <person name="Wu W.-L."/>
            <person name="Hsu J.-L."/>
            <person name="Lin Y.-F."/>
            <person name="Huang M.-D."/>
            <person name="Li C.-Y."/>
            <person name="Huang L."/>
            <person name="Wang Z.-W."/>
            <person name="Zhao X."/>
            <person name="Zhong W.-Y."/>
            <person name="Peng D.-H."/>
            <person name="Ahmad S."/>
            <person name="Lan S."/>
            <person name="Zhang J.-S."/>
            <person name="Tsai W.-C."/>
            <person name="Van De Peer Y."/>
            <person name="Liu Z.-J."/>
        </authorList>
    </citation>
    <scope>NUCLEOTIDE SEQUENCE</scope>
    <source>
        <strain evidence="1">SCP</strain>
        <tissue evidence="1">Leaves</tissue>
    </source>
</reference>
<dbReference type="PANTHER" id="PTHR46274">
    <property type="entry name" value="PHOSPHATIDYLINOSITOL PHOSPHATASE"/>
    <property type="match status" value="1"/>
</dbReference>
<sequence>MKIKELDEEEPGSDCLEGFEIVRVSGAKRALVGAGARVLFYPTLLYNVFRNKIQAEFRWWDKVDQGWRCEDGIASTVLGRCRNYDYSDIIVDSSLGVDTVREHLMDDSRNFLLLGAVPFPNDVPRLRHLGVRGVITLNESYETLVPTTLYEVEHRRMTPKAALDYVRSIRPRVLLAPSQWRAVQEYWRLVACPVINAPQIPSNSPSNDVVIITEADLEGYGSSPNDALKQLSISCWTMKSRPAMMARLSCLFASLKVSGSALTVGGRLPEIRAC</sequence>
<dbReference type="SUPFAM" id="SSF52799">
    <property type="entry name" value="(Phosphotyrosine protein) phosphatases II"/>
    <property type="match status" value="1"/>
</dbReference>
<keyword evidence="2" id="KW-1185">Reference proteome</keyword>
<comment type="caution">
    <text evidence="1">The sequence shown here is derived from an EMBL/GenBank/DDBJ whole genome shotgun (WGS) entry which is preliminary data.</text>
</comment>
<accession>A0AAV9APX6</accession>
<gene>
    <name evidence="1" type="ORF">QJS04_geneDACA002599</name>
</gene>
<evidence type="ECO:0000313" key="2">
    <source>
        <dbReference type="Proteomes" id="UP001179952"/>
    </source>
</evidence>
<dbReference type="AlphaFoldDB" id="A0AAV9APX6"/>